<feature type="transmembrane region" description="Helical" evidence="1">
    <location>
        <begin position="111"/>
        <end position="131"/>
    </location>
</feature>
<feature type="transmembrane region" description="Helical" evidence="1">
    <location>
        <begin position="41"/>
        <end position="64"/>
    </location>
</feature>
<name>A0A1H3V189_9BACI</name>
<keyword evidence="1" id="KW-0812">Transmembrane</keyword>
<feature type="transmembrane region" description="Helical" evidence="1">
    <location>
        <begin position="7"/>
        <end position="29"/>
    </location>
</feature>
<organism evidence="2 3">
    <name type="scientific">Evansella caseinilytica</name>
    <dbReference type="NCBI Taxonomy" id="1503961"/>
    <lineage>
        <taxon>Bacteria</taxon>
        <taxon>Bacillati</taxon>
        <taxon>Bacillota</taxon>
        <taxon>Bacilli</taxon>
        <taxon>Bacillales</taxon>
        <taxon>Bacillaceae</taxon>
        <taxon>Evansella</taxon>
    </lineage>
</organism>
<reference evidence="3" key="1">
    <citation type="submission" date="2016-10" db="EMBL/GenBank/DDBJ databases">
        <authorList>
            <person name="Varghese N."/>
            <person name="Submissions S."/>
        </authorList>
    </citation>
    <scope>NUCLEOTIDE SEQUENCE [LARGE SCALE GENOMIC DNA]</scope>
    <source>
        <strain evidence="3">SP</strain>
    </source>
</reference>
<feature type="transmembrane region" description="Helical" evidence="1">
    <location>
        <begin position="76"/>
        <end position="99"/>
    </location>
</feature>
<evidence type="ECO:0000313" key="3">
    <source>
        <dbReference type="Proteomes" id="UP000198935"/>
    </source>
</evidence>
<accession>A0A1H3V189</accession>
<dbReference type="Proteomes" id="UP000198935">
    <property type="component" value="Unassembled WGS sequence"/>
</dbReference>
<evidence type="ECO:0000256" key="1">
    <source>
        <dbReference type="SAM" id="Phobius"/>
    </source>
</evidence>
<evidence type="ECO:0000313" key="2">
    <source>
        <dbReference type="EMBL" id="SDZ68434.1"/>
    </source>
</evidence>
<keyword evidence="1" id="KW-0472">Membrane</keyword>
<gene>
    <name evidence="2" type="ORF">SAMN05421736_1352</name>
</gene>
<sequence>MKYLLKLNLVSLLYAVMIFVPILIIGNFYRISRITGWDLSLVNILSVLTIILFFIFGTVLLVFITRNWFKKRKANFCSLVLWIPYFLLLSKINATFFPITSPGDSPNSTAGLFVIGALLVFPVYIFIITTFSQGEPNNS</sequence>
<keyword evidence="1" id="KW-1133">Transmembrane helix</keyword>
<dbReference type="AlphaFoldDB" id="A0A1H3V189"/>
<proteinExistence type="predicted"/>
<dbReference type="OrthoDB" id="2660529at2"/>
<dbReference type="EMBL" id="FNPI01000035">
    <property type="protein sequence ID" value="SDZ68434.1"/>
    <property type="molecule type" value="Genomic_DNA"/>
</dbReference>
<keyword evidence="3" id="KW-1185">Reference proteome</keyword>
<protein>
    <submittedName>
        <fullName evidence="2">Uncharacterized protein</fullName>
    </submittedName>
</protein>